<dbReference type="Proteomes" id="UP000053776">
    <property type="component" value="Unassembled WGS sequence"/>
</dbReference>
<reference evidence="1 2" key="1">
    <citation type="submission" date="2011-08" db="EMBL/GenBank/DDBJ databases">
        <title>The Genome Sequence of Plasmodium vivax Mauritania I.</title>
        <authorList>
            <consortium name="The Broad Institute Genome Sequencing Platform"/>
            <consortium name="The Broad Institute Genome Sequencing Center for Infectious Disease"/>
            <person name="Neafsey D."/>
            <person name="Carlton J."/>
            <person name="Barnwell J."/>
            <person name="Collins W."/>
            <person name="Escalante A."/>
            <person name="Mullikin J."/>
            <person name="Saul A."/>
            <person name="Guigo R."/>
            <person name="Camara F."/>
            <person name="Young S.K."/>
            <person name="Zeng Q."/>
            <person name="Gargeya S."/>
            <person name="Fitzgerald M."/>
            <person name="Haas B."/>
            <person name="Abouelleil A."/>
            <person name="Alvarado L."/>
            <person name="Arachchi H.M."/>
            <person name="Berlin A."/>
            <person name="Brown A."/>
            <person name="Chapman S.B."/>
            <person name="Chen Z."/>
            <person name="Dunbar C."/>
            <person name="Freedman E."/>
            <person name="Gearin G."/>
            <person name="Gellesch M."/>
            <person name="Goldberg J."/>
            <person name="Griggs A."/>
            <person name="Gujja S."/>
            <person name="Heiman D."/>
            <person name="Howarth C."/>
            <person name="Larson L."/>
            <person name="Lui A."/>
            <person name="MacDonald P.J.P."/>
            <person name="Montmayeur A."/>
            <person name="Murphy C."/>
            <person name="Neiman D."/>
            <person name="Pearson M."/>
            <person name="Priest M."/>
            <person name="Roberts A."/>
            <person name="Saif S."/>
            <person name="Shea T."/>
            <person name="Shenoy N."/>
            <person name="Sisk P."/>
            <person name="Stolte C."/>
            <person name="Sykes S."/>
            <person name="Wortman J."/>
            <person name="Nusbaum C."/>
            <person name="Birren B."/>
        </authorList>
    </citation>
    <scope>NUCLEOTIDE SEQUENCE [LARGE SCALE GENOMIC DNA]</scope>
    <source>
        <strain evidence="1 2">Mauritania I</strain>
    </source>
</reference>
<organism evidence="1 2">
    <name type="scientific">Plasmodium vivax Mauritania I</name>
    <dbReference type="NCBI Taxonomy" id="1035515"/>
    <lineage>
        <taxon>Eukaryota</taxon>
        <taxon>Sar</taxon>
        <taxon>Alveolata</taxon>
        <taxon>Apicomplexa</taxon>
        <taxon>Aconoidasida</taxon>
        <taxon>Haemosporida</taxon>
        <taxon>Plasmodiidae</taxon>
        <taxon>Plasmodium</taxon>
        <taxon>Plasmodium (Plasmodium)</taxon>
    </lineage>
</organism>
<proteinExistence type="predicted"/>
<gene>
    <name evidence="1" type="ORF">PVMG_04566</name>
</gene>
<protein>
    <submittedName>
        <fullName evidence="1">Uncharacterized protein</fullName>
    </submittedName>
</protein>
<name>A0A0J9T3Z5_PLAVI</name>
<evidence type="ECO:0000313" key="1">
    <source>
        <dbReference type="EMBL" id="KMZ89736.1"/>
    </source>
</evidence>
<accession>A0A0J9T3Z5</accession>
<dbReference type="AlphaFoldDB" id="A0A0J9T3Z5"/>
<sequence>MTKENSIIIYFFKNYLILIFPKICLQKKLIFFFNYYPFLYEIWDIYEEFDEYVNRDREYTLNETICNVFTRELDNDKEKHHDLCMKLARNFKKFCNNEGQCKPNPERCYNLNNWINNLIKSKNLNIGIIKDIFASSMHSFYGSSYENICPFYSYAEIYKEPIKVIMLNIFHSNINIIREKLLGNIDSIYCSCRKYVKEVVEIYKYMKNSYCSKDNSVENEQTCNELDKFKVSYNQYLYNEVNIHSIIPSLEDSKPIKLLGCESDETIRGTDQSESIQASQQHINIPTSKDTQTNNLKSSISPTVSTALGTMAGASSIVALLYKVHTKFHLNI</sequence>
<dbReference type="EMBL" id="KQ235146">
    <property type="protein sequence ID" value="KMZ89736.1"/>
    <property type="molecule type" value="Genomic_DNA"/>
</dbReference>
<evidence type="ECO:0000313" key="2">
    <source>
        <dbReference type="Proteomes" id="UP000053776"/>
    </source>
</evidence>